<proteinExistence type="predicted"/>
<dbReference type="InterPro" id="IPR043128">
    <property type="entry name" value="Rev_trsase/Diguanyl_cyclase"/>
</dbReference>
<dbReference type="STRING" id="765911.Thivi_3054"/>
<dbReference type="Pfam" id="PF17853">
    <property type="entry name" value="GGDEF_2"/>
    <property type="match status" value="1"/>
</dbReference>
<dbReference type="EMBL" id="CP003154">
    <property type="protein sequence ID" value="AFL74934.1"/>
    <property type="molecule type" value="Genomic_DNA"/>
</dbReference>
<evidence type="ECO:0000313" key="4">
    <source>
        <dbReference type="EMBL" id="AFL74934.1"/>
    </source>
</evidence>
<dbReference type="eggNOG" id="COG1198">
    <property type="taxonomic scope" value="Bacteria"/>
</dbReference>
<organism evidence="4 5">
    <name type="scientific">Thiocystis violascens (strain ATCC 17096 / DSM 198 / 6111)</name>
    <name type="common">Chromatium violascens</name>
    <dbReference type="NCBI Taxonomy" id="765911"/>
    <lineage>
        <taxon>Bacteria</taxon>
        <taxon>Pseudomonadati</taxon>
        <taxon>Pseudomonadota</taxon>
        <taxon>Gammaproteobacteria</taxon>
        <taxon>Chromatiales</taxon>
        <taxon>Chromatiaceae</taxon>
        <taxon>Thiocystis</taxon>
    </lineage>
</organism>
<evidence type="ECO:0000256" key="1">
    <source>
        <dbReference type="SAM" id="MobiDB-lite"/>
    </source>
</evidence>
<dbReference type="Proteomes" id="UP000006062">
    <property type="component" value="Chromosome"/>
</dbReference>
<dbReference type="InterPro" id="IPR041522">
    <property type="entry name" value="CdaR_GGDEF"/>
</dbReference>
<feature type="region of interest" description="Disordered" evidence="1">
    <location>
        <begin position="1"/>
        <end position="23"/>
    </location>
</feature>
<gene>
    <name evidence="4" type="ordered locus">Thivi_3054</name>
</gene>
<feature type="domain" description="Thaumarchaeal output" evidence="3">
    <location>
        <begin position="142"/>
        <end position="312"/>
    </location>
</feature>
<dbReference type="HOGENOM" id="CLU_585159_0_0_6"/>
<evidence type="ECO:0008006" key="6">
    <source>
        <dbReference type="Google" id="ProtNLM"/>
    </source>
</evidence>
<name>I3YD66_THIV6</name>
<dbReference type="OrthoDB" id="8432393at2"/>
<feature type="compositionally biased region" description="Basic and acidic residues" evidence="1">
    <location>
        <begin position="7"/>
        <end position="20"/>
    </location>
</feature>
<evidence type="ECO:0000313" key="5">
    <source>
        <dbReference type="Proteomes" id="UP000006062"/>
    </source>
</evidence>
<dbReference type="Pfam" id="PF18551">
    <property type="entry name" value="TackOD1"/>
    <property type="match status" value="1"/>
</dbReference>
<dbReference type="KEGG" id="tvi:Thivi_3054"/>
<keyword evidence="5" id="KW-1185">Reference proteome</keyword>
<protein>
    <recommendedName>
        <fullName evidence="6">Thaumarchaeal output domain-containing protein</fullName>
    </recommendedName>
</protein>
<accession>I3YD66</accession>
<sequence>MNTKPWKTNDRGNFQRESSKHSPTALCRELDQVVVLVSGEPPEGLLDGFADIARNADPSSEYAALFLFPGIEPGLIVEAVTCASPLIPIVNMTGRACPRADFSAPMPSRSALREGWTAIDEIRAKLRLLPPLPEGEDRDPLTLCYLAFSRDGQLNGVIDPHVEEMVSYPLLTGIPGSRDILESLAESGLFERRFFERLLLCERCGSARALAREVCPSCNSANLEEIQIVHHYRCGHQASRSEFDDGENLICPKCRHRLRHYGVDYDTPGEMQRCRTCGKTAAEPLVSFLCADCSHETRGVDIQTREYSHYRLTKAGELAAEEGRLPGREIEELLSRLAGWRSPHNLALILESIHRVHTRYERPYTVVSIPVPDLEQARQELGATGITRLRRALVDMLRESLRSADFVALHEGRIVMLLPETDPANGEAVMKRLSQQIRESFGEKMRLEASLVGYDQSPSLIAMLSKR</sequence>
<reference evidence="4 5" key="1">
    <citation type="submission" date="2012-06" db="EMBL/GenBank/DDBJ databases">
        <title>Complete sequence of Thiocystis violascens DSM 198.</title>
        <authorList>
            <consortium name="US DOE Joint Genome Institute"/>
            <person name="Lucas S."/>
            <person name="Han J."/>
            <person name="Lapidus A."/>
            <person name="Cheng J.-F."/>
            <person name="Goodwin L."/>
            <person name="Pitluck S."/>
            <person name="Peters L."/>
            <person name="Ovchinnikova G."/>
            <person name="Teshima H."/>
            <person name="Detter J.C."/>
            <person name="Han C."/>
            <person name="Tapia R."/>
            <person name="Land M."/>
            <person name="Hauser L."/>
            <person name="Kyrpides N."/>
            <person name="Ivanova N."/>
            <person name="Pagani I."/>
            <person name="Vogl K."/>
            <person name="Liu Z."/>
            <person name="Frigaard N.-U."/>
            <person name="Bryant D."/>
            <person name="Woyke T."/>
        </authorList>
    </citation>
    <scope>NUCLEOTIDE SEQUENCE [LARGE SCALE GENOMIC DNA]</scope>
    <source>
        <strain evidence="5">ATCC 17096 / DSM 198 / 6111</strain>
    </source>
</reference>
<dbReference type="InterPro" id="IPR040572">
    <property type="entry name" value="TackOD1"/>
</dbReference>
<feature type="domain" description="CdaR GGDEF-like" evidence="2">
    <location>
        <begin position="349"/>
        <end position="439"/>
    </location>
</feature>
<evidence type="ECO:0000259" key="2">
    <source>
        <dbReference type="Pfam" id="PF17853"/>
    </source>
</evidence>
<dbReference type="AlphaFoldDB" id="I3YD66"/>
<dbReference type="RefSeq" id="WP_014779349.1">
    <property type="nucleotide sequence ID" value="NC_018012.1"/>
</dbReference>
<evidence type="ECO:0000259" key="3">
    <source>
        <dbReference type="Pfam" id="PF18551"/>
    </source>
</evidence>
<dbReference type="Gene3D" id="3.30.70.270">
    <property type="match status" value="1"/>
</dbReference>